<dbReference type="Gene3D" id="3.30.1490.190">
    <property type="match status" value="1"/>
</dbReference>
<accession>A0ABM8B716</accession>
<comment type="subcellular location">
    <subcellularLocation>
        <location evidence="1">Cytoplasm</location>
    </subcellularLocation>
</comment>
<dbReference type="InterPro" id="IPR036388">
    <property type="entry name" value="WH-like_DNA-bd_sf"/>
</dbReference>
<dbReference type="Gene3D" id="1.10.10.10">
    <property type="entry name" value="Winged helix-like DNA-binding domain superfamily/Winged helix DNA-binding domain"/>
    <property type="match status" value="1"/>
</dbReference>
<dbReference type="InterPro" id="IPR002481">
    <property type="entry name" value="FUR"/>
</dbReference>
<keyword evidence="8" id="KW-0805">Transcription regulation</keyword>
<name>A0ABM8B716_9BIFI</name>
<evidence type="ECO:0000256" key="2">
    <source>
        <dbReference type="ARBA" id="ARBA00007957"/>
    </source>
</evidence>
<dbReference type="Proteomes" id="UP001321766">
    <property type="component" value="Chromosome"/>
</dbReference>
<evidence type="ECO:0000256" key="8">
    <source>
        <dbReference type="ARBA" id="ARBA00023015"/>
    </source>
</evidence>
<evidence type="ECO:0000256" key="7">
    <source>
        <dbReference type="ARBA" id="ARBA00022833"/>
    </source>
</evidence>
<keyword evidence="9" id="KW-0238">DNA-binding</keyword>
<keyword evidence="6" id="KW-0479">Metal-binding</keyword>
<keyword evidence="4" id="KW-0963">Cytoplasm</keyword>
<keyword evidence="12" id="KW-1185">Reference proteome</keyword>
<protein>
    <submittedName>
        <fullName evidence="11">Transcriptional repressor</fullName>
    </submittedName>
</protein>
<evidence type="ECO:0000256" key="10">
    <source>
        <dbReference type="ARBA" id="ARBA00023163"/>
    </source>
</evidence>
<proteinExistence type="inferred from homology"/>
<evidence type="ECO:0000256" key="1">
    <source>
        <dbReference type="ARBA" id="ARBA00004496"/>
    </source>
</evidence>
<keyword evidence="5" id="KW-0678">Repressor</keyword>
<evidence type="ECO:0000256" key="3">
    <source>
        <dbReference type="ARBA" id="ARBA00011738"/>
    </source>
</evidence>
<evidence type="ECO:0000313" key="11">
    <source>
        <dbReference type="EMBL" id="BDR52629.1"/>
    </source>
</evidence>
<keyword evidence="7" id="KW-0862">Zinc</keyword>
<evidence type="ECO:0000256" key="5">
    <source>
        <dbReference type="ARBA" id="ARBA00022491"/>
    </source>
</evidence>
<dbReference type="EMBL" id="AP026798">
    <property type="protein sequence ID" value="BDR52629.1"/>
    <property type="molecule type" value="Genomic_DNA"/>
</dbReference>
<comment type="subunit">
    <text evidence="3">Homodimer.</text>
</comment>
<dbReference type="PANTHER" id="PTHR33202:SF2">
    <property type="entry name" value="FERRIC UPTAKE REGULATION PROTEIN"/>
    <property type="match status" value="1"/>
</dbReference>
<dbReference type="PANTHER" id="PTHR33202">
    <property type="entry name" value="ZINC UPTAKE REGULATION PROTEIN"/>
    <property type="match status" value="1"/>
</dbReference>
<evidence type="ECO:0000256" key="6">
    <source>
        <dbReference type="ARBA" id="ARBA00022723"/>
    </source>
</evidence>
<sequence length="138" mass="15413">MVERNSRQTRQKEAVRRILRGQREFISAQELHELLAQAGEHVGLATVYRQLASLAQSGSVDTIEHKGSQLYRLCAAQRRHHHHLVCESCGKTVEIAPPNEDWLRSVAAAQGFTVSSHTLEVYGLCAQCQKATSTPRLL</sequence>
<dbReference type="InterPro" id="IPR043135">
    <property type="entry name" value="Fur_C"/>
</dbReference>
<evidence type="ECO:0000256" key="4">
    <source>
        <dbReference type="ARBA" id="ARBA00022490"/>
    </source>
</evidence>
<dbReference type="SUPFAM" id="SSF46785">
    <property type="entry name" value="Winged helix' DNA-binding domain"/>
    <property type="match status" value="1"/>
</dbReference>
<reference evidence="11 12" key="1">
    <citation type="journal article" date="2023" name="Microbiol. Spectr.">
        <title>Symbiosis of Carpenter Bees with Uncharacterized Lactic Acid Bacteria Showing NAD Auxotrophy.</title>
        <authorList>
            <person name="Kawasaki S."/>
            <person name="Ozawa K."/>
            <person name="Mori T."/>
            <person name="Yamamoto A."/>
            <person name="Ito M."/>
            <person name="Ohkuma M."/>
            <person name="Sakamoto M."/>
            <person name="Matsutani M."/>
        </authorList>
    </citation>
    <scope>NUCLEOTIDE SEQUENCE [LARGE SCALE GENOMIC DNA]</scope>
    <source>
        <strain evidence="11 12">Kim37-2</strain>
    </source>
</reference>
<organism evidence="11 12">
    <name type="scientific">Bombiscardovia nodaiensis</name>
    <dbReference type="NCBI Taxonomy" id="2932181"/>
    <lineage>
        <taxon>Bacteria</taxon>
        <taxon>Bacillati</taxon>
        <taxon>Actinomycetota</taxon>
        <taxon>Actinomycetes</taxon>
        <taxon>Bifidobacteriales</taxon>
        <taxon>Bifidobacteriaceae</taxon>
        <taxon>Bombiscardovia</taxon>
    </lineage>
</organism>
<comment type="similarity">
    <text evidence="2">Belongs to the Fur family.</text>
</comment>
<dbReference type="Pfam" id="PF01475">
    <property type="entry name" value="FUR"/>
    <property type="match status" value="1"/>
</dbReference>
<keyword evidence="10" id="KW-0804">Transcription</keyword>
<gene>
    <name evidence="11" type="primary">fur</name>
    <name evidence="11" type="ORF">KIM372_05360</name>
</gene>
<dbReference type="CDD" id="cd07153">
    <property type="entry name" value="Fur_like"/>
    <property type="match status" value="1"/>
</dbReference>
<evidence type="ECO:0000256" key="9">
    <source>
        <dbReference type="ARBA" id="ARBA00023125"/>
    </source>
</evidence>
<evidence type="ECO:0000313" key="12">
    <source>
        <dbReference type="Proteomes" id="UP001321766"/>
    </source>
</evidence>
<dbReference type="InterPro" id="IPR036390">
    <property type="entry name" value="WH_DNA-bd_sf"/>
</dbReference>